<keyword evidence="1" id="KW-0812">Transmembrane</keyword>
<dbReference type="EMBL" id="DRZI01000235">
    <property type="protein sequence ID" value="HHP82115.1"/>
    <property type="molecule type" value="Genomic_DNA"/>
</dbReference>
<reference evidence="2" key="1">
    <citation type="journal article" date="2020" name="mSystems">
        <title>Genome- and Community-Level Interaction Insights into Carbon Utilization and Element Cycling Functions of Hydrothermarchaeota in Hydrothermal Sediment.</title>
        <authorList>
            <person name="Zhou Z."/>
            <person name="Liu Y."/>
            <person name="Xu W."/>
            <person name="Pan J."/>
            <person name="Luo Z.H."/>
            <person name="Li M."/>
        </authorList>
    </citation>
    <scope>NUCLEOTIDE SEQUENCE [LARGE SCALE GENOMIC DNA]</scope>
    <source>
        <strain evidence="2">SpSt-1121</strain>
    </source>
</reference>
<gene>
    <name evidence="2" type="ORF">ENM84_05565</name>
</gene>
<organism evidence="2">
    <name type="scientific">Ignisphaera aggregans</name>
    <dbReference type="NCBI Taxonomy" id="334771"/>
    <lineage>
        <taxon>Archaea</taxon>
        <taxon>Thermoproteota</taxon>
        <taxon>Thermoprotei</taxon>
        <taxon>Desulfurococcales</taxon>
        <taxon>Desulfurococcaceae</taxon>
        <taxon>Ignisphaera</taxon>
    </lineage>
</organism>
<evidence type="ECO:0000313" key="2">
    <source>
        <dbReference type="EMBL" id="HHP82115.1"/>
    </source>
</evidence>
<proteinExistence type="predicted"/>
<name>A0A7C5THP2_9CREN</name>
<keyword evidence="1" id="KW-1133">Transmembrane helix</keyword>
<dbReference type="AlphaFoldDB" id="A0A7C5THP2"/>
<feature type="transmembrane region" description="Helical" evidence="1">
    <location>
        <begin position="7"/>
        <end position="29"/>
    </location>
</feature>
<evidence type="ECO:0000256" key="1">
    <source>
        <dbReference type="SAM" id="Phobius"/>
    </source>
</evidence>
<accession>A0A7C5THP2</accession>
<protein>
    <submittedName>
        <fullName evidence="2">Uncharacterized protein</fullName>
    </submittedName>
</protein>
<keyword evidence="1" id="KW-0472">Membrane</keyword>
<sequence length="122" mass="13739">MFVGFKYILIILVLLVSTNLLLPLLVFTWDVLQNPGCITLRVEDVSYISEEELKAKISASYCSSVLLKNVKITIGSKVFEFNYITKGVSVGEVMLIKSDLEEGIREIEMSIAGIYRVALRFK</sequence>
<comment type="caution">
    <text evidence="2">The sequence shown here is derived from an EMBL/GenBank/DDBJ whole genome shotgun (WGS) entry which is preliminary data.</text>
</comment>